<dbReference type="RefSeq" id="WP_012577883.1">
    <property type="nucleotide sequence ID" value="NC_011593.1"/>
</dbReference>
<evidence type="ECO:0000313" key="1">
    <source>
        <dbReference type="EMBL" id="ACJ52645.1"/>
    </source>
</evidence>
<sequence length="166" mass="18361">MTYLRNLTYPRMMLGNPNNSTVSMIAGNQKGVTITAQEGRQDCFTQMWFNTPRDTSLVFQTDIWNVVGDQSTVRNGYVLIAEIDPWNSLCSAASAGRTSLKFTPTRDFIIRLACPDSGSANFTQPLLMTEADWNQMRALGEGYFDGDLMPLTNGGCSYVFVNSLGS</sequence>
<organism evidence="1 2">
    <name type="scientific">Bifidobacterium longum subsp. infantis (strain ATCC 15697 / DSM 20088 / JCM 1222 / NCTC 11817 / S12)</name>
    <dbReference type="NCBI Taxonomy" id="391904"/>
    <lineage>
        <taxon>Bacteria</taxon>
        <taxon>Bacillati</taxon>
        <taxon>Actinomycetota</taxon>
        <taxon>Actinomycetes</taxon>
        <taxon>Bifidobacteriales</taxon>
        <taxon>Bifidobacteriaceae</taxon>
        <taxon>Bifidobacterium</taxon>
    </lineage>
</organism>
<dbReference type="Proteomes" id="UP000001360">
    <property type="component" value="Chromosome"/>
</dbReference>
<reference evidence="1 2" key="1">
    <citation type="journal article" date="2008" name="Proc. Natl. Acad. Sci. U.S.A.">
        <title>The genome sequence of Bifidobacterium longum subsp. infantis reveals adaptations for milk utilization within the infant microbiome.</title>
        <authorList>
            <person name="Sela D.A."/>
            <person name="Chapman J."/>
            <person name="Adeuya A."/>
            <person name="Kim J.H."/>
            <person name="Chen F."/>
            <person name="Whitehead T.R."/>
            <person name="Lapidus A."/>
            <person name="Rokhsar D.S."/>
            <person name="Lebrilla C.B."/>
            <person name="German J.B."/>
            <person name="Price N.P."/>
            <person name="Richardson P.M."/>
            <person name="Mills D.A."/>
        </authorList>
    </citation>
    <scope>NUCLEOTIDE SEQUENCE [LARGE SCALE GENOMIC DNA]</scope>
    <source>
        <strain evidence="2">ATCC 15697 / DSM 20088 / JCM 1222 / NCTC 11817 / S12 [JGI]</strain>
    </source>
</reference>
<protein>
    <submittedName>
        <fullName evidence="1">Uncharacterized protein</fullName>
    </submittedName>
</protein>
<dbReference type="EMBL" id="CP001095">
    <property type="protein sequence ID" value="ACJ52645.1"/>
    <property type="molecule type" value="Genomic_DNA"/>
</dbReference>
<proteinExistence type="predicted"/>
<accession>B7GS65</accession>
<dbReference type="AlphaFoldDB" id="B7GS65"/>
<gene>
    <name evidence="1" type="ordered locus">Blon_1566</name>
</gene>
<dbReference type="KEGG" id="bln:Blon_1566"/>
<evidence type="ECO:0000313" key="2">
    <source>
        <dbReference type="Proteomes" id="UP000001360"/>
    </source>
</evidence>
<name>B7GS65_BIFLS</name>